<keyword evidence="1" id="KW-0812">Transmembrane</keyword>
<proteinExistence type="predicted"/>
<sequence>MELKDGLYVIATYRHSLVFEIRMTATNRQIISVLLSLLLVISGPALAISKMADAAVADCGSMMMDQAESTSSSSDTGSHCVSAPDMACPSASGLSQCGISFALLLADHTGFTDTGSQPVLSARAAIYQDPFLASVTPPPEHHS</sequence>
<protein>
    <recommendedName>
        <fullName evidence="4">DUF2946 domain-containing protein</fullName>
    </recommendedName>
</protein>
<reference evidence="2" key="1">
    <citation type="submission" date="2022-07" db="EMBL/GenBank/DDBJ databases">
        <title>Marinobacter iranensis a new bacterium isolate from a hipersaline lake in Iran.</title>
        <authorList>
            <person name="Mohammad A.M.A."/>
            <person name="Cristina S.-P."/>
            <person name="Antonio V."/>
        </authorList>
    </citation>
    <scope>NUCLEOTIDE SEQUENCE</scope>
    <source>
        <strain evidence="2">71-i</strain>
    </source>
</reference>
<keyword evidence="1" id="KW-0472">Membrane</keyword>
<comment type="caution">
    <text evidence="2">The sequence shown here is derived from an EMBL/GenBank/DDBJ whole genome shotgun (WGS) entry which is preliminary data.</text>
</comment>
<keyword evidence="3" id="KW-1185">Reference proteome</keyword>
<evidence type="ECO:0000313" key="2">
    <source>
        <dbReference type="EMBL" id="MDF0749718.1"/>
    </source>
</evidence>
<name>A0ABT5Y7R8_9GAMM</name>
<feature type="transmembrane region" description="Helical" evidence="1">
    <location>
        <begin position="30"/>
        <end position="48"/>
    </location>
</feature>
<evidence type="ECO:0000256" key="1">
    <source>
        <dbReference type="SAM" id="Phobius"/>
    </source>
</evidence>
<dbReference type="Proteomes" id="UP001143391">
    <property type="component" value="Unassembled WGS sequence"/>
</dbReference>
<accession>A0ABT5Y7R8</accession>
<evidence type="ECO:0000313" key="3">
    <source>
        <dbReference type="Proteomes" id="UP001143391"/>
    </source>
</evidence>
<dbReference type="EMBL" id="JANCMW010000002">
    <property type="protein sequence ID" value="MDF0749718.1"/>
    <property type="molecule type" value="Genomic_DNA"/>
</dbReference>
<keyword evidence="1" id="KW-1133">Transmembrane helix</keyword>
<dbReference type="RefSeq" id="WP_275705212.1">
    <property type="nucleotide sequence ID" value="NZ_JANCMW010000002.1"/>
</dbReference>
<evidence type="ECO:0008006" key="4">
    <source>
        <dbReference type="Google" id="ProtNLM"/>
    </source>
</evidence>
<organism evidence="2 3">
    <name type="scientific">Marinobacter iranensis</name>
    <dbReference type="NCBI Taxonomy" id="2962607"/>
    <lineage>
        <taxon>Bacteria</taxon>
        <taxon>Pseudomonadati</taxon>
        <taxon>Pseudomonadota</taxon>
        <taxon>Gammaproteobacteria</taxon>
        <taxon>Pseudomonadales</taxon>
        <taxon>Marinobacteraceae</taxon>
        <taxon>Marinobacter</taxon>
    </lineage>
</organism>
<gene>
    <name evidence="2" type="ORF">NLU14_05700</name>
</gene>